<dbReference type="PANTHER" id="PTHR33618">
    <property type="entry name" value="39S RIBOSOMAL PROTEIN L53, MITOCHONDRIAL"/>
    <property type="match status" value="1"/>
</dbReference>
<dbReference type="InterPro" id="IPR052473">
    <property type="entry name" value="mtLSU_mL53"/>
</dbReference>
<proteinExistence type="inferred from homology"/>
<name>A0A7C9CZ61_OPUST</name>
<keyword evidence="5" id="KW-0496">Mitochondrion</keyword>
<dbReference type="EMBL" id="GISG01070109">
    <property type="protein sequence ID" value="MBA4629563.1"/>
    <property type="molecule type" value="Transcribed_RNA"/>
</dbReference>
<keyword evidence="4" id="KW-0689">Ribosomal protein</keyword>
<evidence type="ECO:0000313" key="9">
    <source>
        <dbReference type="EMBL" id="MBA4629566.1"/>
    </source>
</evidence>
<dbReference type="EMBL" id="GISG01070112">
    <property type="protein sequence ID" value="MBA4629566.1"/>
    <property type="molecule type" value="Transcribed_RNA"/>
</dbReference>
<dbReference type="PANTHER" id="PTHR33618:SF1">
    <property type="entry name" value="LARGE RIBOSOMAL SUBUNIT PROTEIN ML53"/>
    <property type="match status" value="1"/>
</dbReference>
<dbReference type="Gene3D" id="3.40.30.10">
    <property type="entry name" value="Glutaredoxin"/>
    <property type="match status" value="1"/>
</dbReference>
<dbReference type="GO" id="GO:0005762">
    <property type="term" value="C:mitochondrial large ribosomal subunit"/>
    <property type="evidence" value="ECO:0007669"/>
    <property type="project" value="TreeGrafter"/>
</dbReference>
<reference evidence="9" key="2">
    <citation type="submission" date="2020-07" db="EMBL/GenBank/DDBJ databases">
        <authorList>
            <person name="Vera ALvarez R."/>
            <person name="Arias-Moreno D.M."/>
            <person name="Jimenez-Jacinto V."/>
            <person name="Jimenez-Bremont J.F."/>
            <person name="Swaminathan K."/>
            <person name="Moose S.P."/>
            <person name="Guerrero-Gonzalez M.L."/>
            <person name="Marino-Ramirez L."/>
            <person name="Landsman D."/>
            <person name="Rodriguez-Kessler M."/>
            <person name="Delgado-Sanchez P."/>
        </authorList>
    </citation>
    <scope>NUCLEOTIDE SEQUENCE</scope>
    <source>
        <tissue evidence="9">Cladode</tissue>
    </source>
</reference>
<evidence type="ECO:0000256" key="7">
    <source>
        <dbReference type="ARBA" id="ARBA00035180"/>
    </source>
</evidence>
<sequence length="125" mass="14168">MLRFLSKVKLEYNALDARAAACKEFLAQCISKDSNSPCQLQLKYRTDDHPPQINVTFINGVEEAFDASTTSAQTIRSLILRKGQYLESEQMFRDAGEAWPVVIPDEELQLPAPVIKPRKAEEKKQ</sequence>
<dbReference type="Pfam" id="PF10780">
    <property type="entry name" value="MRP_L53"/>
    <property type="match status" value="1"/>
</dbReference>
<evidence type="ECO:0000256" key="4">
    <source>
        <dbReference type="ARBA" id="ARBA00022980"/>
    </source>
</evidence>
<reference evidence="9" key="1">
    <citation type="journal article" date="2013" name="J. Plant Res.">
        <title>Effect of fungi and light on seed germination of three Opuntia species from semiarid lands of central Mexico.</title>
        <authorList>
            <person name="Delgado-Sanchez P."/>
            <person name="Jimenez-Bremont J.F."/>
            <person name="Guerrero-Gonzalez Mde L."/>
            <person name="Flores J."/>
        </authorList>
    </citation>
    <scope>NUCLEOTIDE SEQUENCE</scope>
    <source>
        <tissue evidence="9">Cladode</tissue>
    </source>
</reference>
<evidence type="ECO:0000256" key="6">
    <source>
        <dbReference type="ARBA" id="ARBA00023274"/>
    </source>
</evidence>
<evidence type="ECO:0000256" key="8">
    <source>
        <dbReference type="ARBA" id="ARBA00042721"/>
    </source>
</evidence>
<keyword evidence="6" id="KW-0687">Ribonucleoprotein</keyword>
<dbReference type="InterPro" id="IPR019716">
    <property type="entry name" value="Ribosomal_mL53"/>
</dbReference>
<keyword evidence="3" id="KW-0809">Transit peptide</keyword>
<evidence type="ECO:0000256" key="2">
    <source>
        <dbReference type="ARBA" id="ARBA00005557"/>
    </source>
</evidence>
<evidence type="ECO:0000256" key="5">
    <source>
        <dbReference type="ARBA" id="ARBA00023128"/>
    </source>
</evidence>
<comment type="similarity">
    <text evidence="2">Belongs to the mitochondrion-specific ribosomal protein mL53 family.</text>
</comment>
<comment type="subcellular location">
    <subcellularLocation>
        <location evidence="1">Mitochondrion</location>
    </subcellularLocation>
</comment>
<dbReference type="EMBL" id="GISG01070110">
    <property type="protein sequence ID" value="MBA4629564.1"/>
    <property type="molecule type" value="Transcribed_RNA"/>
</dbReference>
<organism evidence="9">
    <name type="scientific">Opuntia streptacantha</name>
    <name type="common">Prickly pear cactus</name>
    <name type="synonym">Opuntia cardona</name>
    <dbReference type="NCBI Taxonomy" id="393608"/>
    <lineage>
        <taxon>Eukaryota</taxon>
        <taxon>Viridiplantae</taxon>
        <taxon>Streptophyta</taxon>
        <taxon>Embryophyta</taxon>
        <taxon>Tracheophyta</taxon>
        <taxon>Spermatophyta</taxon>
        <taxon>Magnoliopsida</taxon>
        <taxon>eudicotyledons</taxon>
        <taxon>Gunneridae</taxon>
        <taxon>Pentapetalae</taxon>
        <taxon>Caryophyllales</taxon>
        <taxon>Cactineae</taxon>
        <taxon>Cactaceae</taxon>
        <taxon>Opuntioideae</taxon>
        <taxon>Opuntia</taxon>
    </lineage>
</organism>
<dbReference type="AlphaFoldDB" id="A0A7C9CZ61"/>
<accession>A0A7C9CZ61</accession>
<evidence type="ECO:0000256" key="3">
    <source>
        <dbReference type="ARBA" id="ARBA00022946"/>
    </source>
</evidence>
<evidence type="ECO:0000256" key="1">
    <source>
        <dbReference type="ARBA" id="ARBA00004173"/>
    </source>
</evidence>
<protein>
    <recommendedName>
        <fullName evidence="7">Large ribosomal subunit protein mL53</fullName>
    </recommendedName>
    <alternativeName>
        <fullName evidence="8">39S ribosomal protein L53, mitochondrial</fullName>
    </alternativeName>
</protein>
<dbReference type="EMBL" id="GISG01070111">
    <property type="protein sequence ID" value="MBA4629565.1"/>
    <property type="molecule type" value="Transcribed_RNA"/>
</dbReference>